<dbReference type="Proteomes" id="UP000034137">
    <property type="component" value="Unassembled WGS sequence"/>
</dbReference>
<organism evidence="2 3">
    <name type="scientific">Candidatus Falkowbacteria bacterium GW2011_GWF2_39_8</name>
    <dbReference type="NCBI Taxonomy" id="1618642"/>
    <lineage>
        <taxon>Bacteria</taxon>
        <taxon>Candidatus Falkowiibacteriota</taxon>
    </lineage>
</organism>
<keyword evidence="1" id="KW-0472">Membrane</keyword>
<gene>
    <name evidence="2" type="ORF">UT64_C0009G0003</name>
</gene>
<accession>A0A0G0Q7T0</accession>
<sequence>MKNKLTEKFFIKINPAFFWTSMAIVIMLSLYVIFENYKISASNYALAADLNFVIDKNVVKHKKNEFIECDCEKRFKRDYPIMWSGRVIASFVSGEDVGVERYDKKTRYNQFYLSTQGKYDEKLGSDIRVNGRMVGITCAYANSIFGACVADVIADKITYL</sequence>
<keyword evidence="1" id="KW-1133">Transmembrane helix</keyword>
<protein>
    <submittedName>
        <fullName evidence="2">Uncharacterized protein</fullName>
    </submittedName>
</protein>
<reference evidence="2 3" key="1">
    <citation type="journal article" date="2015" name="Nature">
        <title>rRNA introns, odd ribosomes, and small enigmatic genomes across a large radiation of phyla.</title>
        <authorList>
            <person name="Brown C.T."/>
            <person name="Hug L.A."/>
            <person name="Thomas B.C."/>
            <person name="Sharon I."/>
            <person name="Castelle C.J."/>
            <person name="Singh A."/>
            <person name="Wilkins M.J."/>
            <person name="Williams K.H."/>
            <person name="Banfield J.F."/>
        </authorList>
    </citation>
    <scope>NUCLEOTIDE SEQUENCE [LARGE SCALE GENOMIC DNA]</scope>
</reference>
<evidence type="ECO:0000256" key="1">
    <source>
        <dbReference type="SAM" id="Phobius"/>
    </source>
</evidence>
<keyword evidence="1" id="KW-0812">Transmembrane</keyword>
<name>A0A0G0Q7T0_9BACT</name>
<evidence type="ECO:0000313" key="3">
    <source>
        <dbReference type="Proteomes" id="UP000034137"/>
    </source>
</evidence>
<dbReference type="EMBL" id="LBXO01000009">
    <property type="protein sequence ID" value="KKR33391.1"/>
    <property type="molecule type" value="Genomic_DNA"/>
</dbReference>
<feature type="transmembrane region" description="Helical" evidence="1">
    <location>
        <begin position="16"/>
        <end position="34"/>
    </location>
</feature>
<comment type="caution">
    <text evidence="2">The sequence shown here is derived from an EMBL/GenBank/DDBJ whole genome shotgun (WGS) entry which is preliminary data.</text>
</comment>
<evidence type="ECO:0000313" key="2">
    <source>
        <dbReference type="EMBL" id="KKR33391.1"/>
    </source>
</evidence>
<proteinExistence type="predicted"/>
<dbReference type="AlphaFoldDB" id="A0A0G0Q7T0"/>